<organism evidence="1 2">
    <name type="scientific">Liparis tanakae</name>
    <name type="common">Tanaka's snailfish</name>
    <dbReference type="NCBI Taxonomy" id="230148"/>
    <lineage>
        <taxon>Eukaryota</taxon>
        <taxon>Metazoa</taxon>
        <taxon>Chordata</taxon>
        <taxon>Craniata</taxon>
        <taxon>Vertebrata</taxon>
        <taxon>Euteleostomi</taxon>
        <taxon>Actinopterygii</taxon>
        <taxon>Neopterygii</taxon>
        <taxon>Teleostei</taxon>
        <taxon>Neoteleostei</taxon>
        <taxon>Acanthomorphata</taxon>
        <taxon>Eupercaria</taxon>
        <taxon>Perciformes</taxon>
        <taxon>Cottioidei</taxon>
        <taxon>Cottales</taxon>
        <taxon>Liparidae</taxon>
        <taxon>Liparis</taxon>
    </lineage>
</organism>
<name>A0A4Z2F293_9TELE</name>
<evidence type="ECO:0000313" key="1">
    <source>
        <dbReference type="EMBL" id="TNN35168.1"/>
    </source>
</evidence>
<dbReference type="EMBL" id="SRLO01001820">
    <property type="protein sequence ID" value="TNN35168.1"/>
    <property type="molecule type" value="Genomic_DNA"/>
</dbReference>
<protein>
    <submittedName>
        <fullName evidence="1">Uncharacterized protein</fullName>
    </submittedName>
</protein>
<sequence>MSRPPPALSSRLLQAPRLRNQQRLVQPRVLLLHGGHEFIQTSDRQEVDLWCFPDSHNLCDLHHIVL</sequence>
<accession>A0A4Z2F293</accession>
<dbReference type="Proteomes" id="UP000314294">
    <property type="component" value="Unassembled WGS sequence"/>
</dbReference>
<keyword evidence="2" id="KW-1185">Reference proteome</keyword>
<gene>
    <name evidence="1" type="ORF">EYF80_054680</name>
</gene>
<reference evidence="1 2" key="1">
    <citation type="submission" date="2019-03" db="EMBL/GenBank/DDBJ databases">
        <title>First draft genome of Liparis tanakae, snailfish: a comprehensive survey of snailfish specific genes.</title>
        <authorList>
            <person name="Kim W."/>
            <person name="Song I."/>
            <person name="Jeong J.-H."/>
            <person name="Kim D."/>
            <person name="Kim S."/>
            <person name="Ryu S."/>
            <person name="Song J.Y."/>
            <person name="Lee S.K."/>
        </authorList>
    </citation>
    <scope>NUCLEOTIDE SEQUENCE [LARGE SCALE GENOMIC DNA]</scope>
    <source>
        <tissue evidence="1">Muscle</tissue>
    </source>
</reference>
<dbReference type="AlphaFoldDB" id="A0A4Z2F293"/>
<evidence type="ECO:0000313" key="2">
    <source>
        <dbReference type="Proteomes" id="UP000314294"/>
    </source>
</evidence>
<proteinExistence type="predicted"/>
<comment type="caution">
    <text evidence="1">The sequence shown here is derived from an EMBL/GenBank/DDBJ whole genome shotgun (WGS) entry which is preliminary data.</text>
</comment>